<reference evidence="3" key="1">
    <citation type="journal article" date="2017" name="Biotechnol. Biofuels">
        <title>Evaluation of environmental bacterial communities as a factor affecting the growth of duckweed Lemna minor.</title>
        <authorList>
            <person name="Ishizawa H."/>
            <person name="Kuroda M."/>
            <person name="Morikawa M."/>
            <person name="Ike M."/>
        </authorList>
    </citation>
    <scope>NUCLEOTIDE SEQUENCE [LARGE SCALE GENOMIC DNA]</scope>
    <source>
        <strain evidence="3">M6</strain>
    </source>
</reference>
<proteinExistence type="predicted"/>
<dbReference type="Proteomes" id="UP000278756">
    <property type="component" value="Chromosome 1"/>
</dbReference>
<keyword evidence="1" id="KW-0732">Signal</keyword>
<dbReference type="OrthoDB" id="7256004at2"/>
<accession>A0A3G9G1A3</accession>
<name>A0A3G9G1A3_9CAUL</name>
<evidence type="ECO:0000313" key="3">
    <source>
        <dbReference type="Proteomes" id="UP000278756"/>
    </source>
</evidence>
<dbReference type="AlphaFoldDB" id="A0A3G9G1A3"/>
<evidence type="ECO:0000256" key="1">
    <source>
        <dbReference type="SAM" id="SignalP"/>
    </source>
</evidence>
<feature type="chain" id="PRO_5018315224" description="Outer membrane protein domain-containing protein" evidence="1">
    <location>
        <begin position="23"/>
        <end position="221"/>
    </location>
</feature>
<gene>
    <name evidence="2" type="ORF">EM6_0108</name>
</gene>
<evidence type="ECO:0000313" key="2">
    <source>
        <dbReference type="EMBL" id="BBF79541.1"/>
    </source>
</evidence>
<protein>
    <recommendedName>
        <fullName evidence="4">Outer membrane protein domain-containing protein</fullName>
    </recommendedName>
</protein>
<dbReference type="Gene3D" id="2.40.160.170">
    <property type="match status" value="1"/>
</dbReference>
<dbReference type="RefSeq" id="WP_126419543.1">
    <property type="nucleotide sequence ID" value="NZ_AP018827.1"/>
</dbReference>
<reference evidence="3" key="2">
    <citation type="journal article" date="2017" name="Plant Physiol. Biochem.">
        <title>Differential oxidative and antioxidative response of duckweed Lemna minor toward plant growth promoting/inhibiting bacteria.</title>
        <authorList>
            <person name="Ishizawa H."/>
            <person name="Kuroda M."/>
            <person name="Morikawa M."/>
            <person name="Ike M."/>
        </authorList>
    </citation>
    <scope>NUCLEOTIDE SEQUENCE [LARGE SCALE GENOMIC DNA]</scope>
    <source>
        <strain evidence="3">M6</strain>
    </source>
</reference>
<feature type="signal peptide" evidence="1">
    <location>
        <begin position="1"/>
        <end position="22"/>
    </location>
</feature>
<dbReference type="EMBL" id="AP018827">
    <property type="protein sequence ID" value="BBF79541.1"/>
    <property type="molecule type" value="Genomic_DNA"/>
</dbReference>
<sequence length="221" mass="23352">MRLPALLAAVALGALTATAASAQNSPLAVDVHGGTTGVGIGARYKLNDTFVLRADYDSLKHSDDFNSDGVQYNGELEFKPFTFAVDVHPFRNSFLVSAGYVTGDRNVKLDARPTGTTNIGGAPFTPAQIGTLRANADMGSGAPFLGLGFDNTFTTDGRFGFRVLAGAVLGDDPSVTLTSDGTYANDPAYKAALEKERQELQNDVKDAKTWPVLQVGLTVKF</sequence>
<evidence type="ECO:0008006" key="4">
    <source>
        <dbReference type="Google" id="ProtNLM"/>
    </source>
</evidence>
<organism evidence="2 3">
    <name type="scientific">Asticcacaulis excentricus</name>
    <dbReference type="NCBI Taxonomy" id="78587"/>
    <lineage>
        <taxon>Bacteria</taxon>
        <taxon>Pseudomonadati</taxon>
        <taxon>Pseudomonadota</taxon>
        <taxon>Alphaproteobacteria</taxon>
        <taxon>Caulobacterales</taxon>
        <taxon>Caulobacteraceae</taxon>
        <taxon>Asticcacaulis</taxon>
    </lineage>
</organism>